<evidence type="ECO:0000259" key="2">
    <source>
        <dbReference type="Pfam" id="PF05099"/>
    </source>
</evidence>
<dbReference type="InterPro" id="IPR028932">
    <property type="entry name" value="TerB-C"/>
</dbReference>
<dbReference type="InterPro" id="IPR025266">
    <property type="entry name" value="TerB_N"/>
</dbReference>
<sequence length="740" mass="80188">MTGSFLWFANPSFVNALLIKRGKSVGASSSGDTEGLRTFVIGTPDSSSGYAIPPAPGERDTATWLAYAQSITISGVRINKGFIYFGPTLLAFSGRPDPSLIDPRKIVAPQGDYAQPLPEEWPSYSDTTPAARRAYLNWLGDGRSAPDADIGYVFLYFYGLERRIILDILRDGIGRSDFPHLYKELKRLYALYSDKSPTFRRHCAQLIELVEVELSEGKLYTHDVVVFYAAWGFPFLIRLALGQAVQDGLPVPAHLALAWAEHDPGIVRRTAFTRCLAEFRQLFMLTYVAIHGAGMMITPNRTRLKLSYQPASAGFDGCGGVDMDVGDIPDISALTAPVRALQEVVDDCVLQLDALSRYLGRNPDGRGKFDAICTLPVALWPTPIRNSLALAPMMVRDGPRLMSFGELLALFDLIEVPGKDQQQVLFGALELERVSIEPAISATTRAFVSTDPLVLFASGDVPGEMPVDGPYEVARLSVELAAAIAHADGDFSEHEFAHLNDSIGRWEHLASAARARLAAYACLLRANPVALSSMKKKVEMLDTQSRSSIAAFAATMVLADGVASTDEMRLLEKVYQQLGLERRDLYSDIHAADLGGAVPAQGMHEGAAANPGTFALDAAKIAALQASSRQLAERLASIFEDDPEPAPAPATPPPVASPGPQQSTSIMGLDQAHSTFARILTSRASWQRAELVDLAGALAIMLDGALERLNEASLDELDIMFSEGDDPIDINPEIVEKLTQ</sequence>
<evidence type="ECO:0000313" key="6">
    <source>
        <dbReference type="Proteomes" id="UP000785613"/>
    </source>
</evidence>
<feature type="region of interest" description="Disordered" evidence="1">
    <location>
        <begin position="641"/>
        <end position="666"/>
    </location>
</feature>
<evidence type="ECO:0000259" key="4">
    <source>
        <dbReference type="Pfam" id="PF15615"/>
    </source>
</evidence>
<feature type="compositionally biased region" description="Pro residues" evidence="1">
    <location>
        <begin position="645"/>
        <end position="657"/>
    </location>
</feature>
<organism evidence="5 6">
    <name type="scientific">Massilia rubra</name>
    <dbReference type="NCBI Taxonomy" id="2607910"/>
    <lineage>
        <taxon>Bacteria</taxon>
        <taxon>Pseudomonadati</taxon>
        <taxon>Pseudomonadota</taxon>
        <taxon>Betaproteobacteria</taxon>
        <taxon>Burkholderiales</taxon>
        <taxon>Oxalobacteraceae</taxon>
        <taxon>Telluria group</taxon>
        <taxon>Massilia</taxon>
    </lineage>
</organism>
<accession>A0ABX0LI51</accession>
<name>A0ABX0LI51_9BURK</name>
<keyword evidence="6" id="KW-1185">Reference proteome</keyword>
<dbReference type="Pfam" id="PF13208">
    <property type="entry name" value="TerB_N"/>
    <property type="match status" value="1"/>
</dbReference>
<gene>
    <name evidence="5" type="ORF">F0185_09300</name>
</gene>
<dbReference type="Pfam" id="PF15615">
    <property type="entry name" value="TerB_C"/>
    <property type="match status" value="1"/>
</dbReference>
<protein>
    <recommendedName>
        <fullName evidence="7">Tellurite resistance protein TerB</fullName>
    </recommendedName>
</protein>
<dbReference type="SUPFAM" id="SSF158682">
    <property type="entry name" value="TerB-like"/>
    <property type="match status" value="1"/>
</dbReference>
<feature type="domain" description="TerB N-terminal" evidence="3">
    <location>
        <begin position="69"/>
        <end position="271"/>
    </location>
</feature>
<dbReference type="InterPro" id="IPR029024">
    <property type="entry name" value="TerB-like"/>
</dbReference>
<comment type="caution">
    <text evidence="5">The sequence shown here is derived from an EMBL/GenBank/DDBJ whole genome shotgun (WGS) entry which is preliminary data.</text>
</comment>
<dbReference type="Gene3D" id="1.10.3680.10">
    <property type="entry name" value="TerB-like"/>
    <property type="match status" value="1"/>
</dbReference>
<dbReference type="EMBL" id="VUYU01000005">
    <property type="protein sequence ID" value="NHZ33785.1"/>
    <property type="molecule type" value="Genomic_DNA"/>
</dbReference>
<dbReference type="Proteomes" id="UP000785613">
    <property type="component" value="Unassembled WGS sequence"/>
</dbReference>
<evidence type="ECO:0000313" key="5">
    <source>
        <dbReference type="EMBL" id="NHZ33785.1"/>
    </source>
</evidence>
<evidence type="ECO:0000259" key="3">
    <source>
        <dbReference type="Pfam" id="PF13208"/>
    </source>
</evidence>
<evidence type="ECO:0008006" key="7">
    <source>
        <dbReference type="Google" id="ProtNLM"/>
    </source>
</evidence>
<dbReference type="Pfam" id="PF05099">
    <property type="entry name" value="TerB"/>
    <property type="match status" value="1"/>
</dbReference>
<feature type="domain" description="TerB-C" evidence="4">
    <location>
        <begin position="603"/>
        <end position="738"/>
    </location>
</feature>
<dbReference type="CDD" id="cd07176">
    <property type="entry name" value="terB"/>
    <property type="match status" value="1"/>
</dbReference>
<proteinExistence type="predicted"/>
<evidence type="ECO:0000256" key="1">
    <source>
        <dbReference type="SAM" id="MobiDB-lite"/>
    </source>
</evidence>
<feature type="domain" description="Co-chaperone DjlA N-terminal" evidence="2">
    <location>
        <begin position="479"/>
        <end position="585"/>
    </location>
</feature>
<dbReference type="InterPro" id="IPR007791">
    <property type="entry name" value="DjlA_N"/>
</dbReference>
<reference evidence="5 6" key="1">
    <citation type="submission" date="2019-09" db="EMBL/GenBank/DDBJ databases">
        <title>Taxonomy of Antarctic Massilia spp.: description of Massilia rubra sp. nov., Massilia aquatica sp. nov., Massilia mucilaginosa sp. nov., Massilia frigida sp. nov. isolated from streams, lakes and regoliths.</title>
        <authorList>
            <person name="Holochova P."/>
            <person name="Sedlacek I."/>
            <person name="Kralova S."/>
            <person name="Maslanova I."/>
            <person name="Busse H.-J."/>
            <person name="Stankova E."/>
            <person name="Vrbovska V."/>
            <person name="Kovarovic V."/>
            <person name="Bartak M."/>
            <person name="Svec P."/>
            <person name="Pantucek R."/>
        </authorList>
    </citation>
    <scope>NUCLEOTIDE SEQUENCE [LARGE SCALE GENOMIC DNA]</scope>
    <source>
        <strain evidence="5 6">CCM 8692</strain>
    </source>
</reference>